<organism evidence="1 2">
    <name type="scientific">Cytospora mali</name>
    <name type="common">Apple Valsa canker fungus</name>
    <name type="synonym">Valsa mali</name>
    <dbReference type="NCBI Taxonomy" id="578113"/>
    <lineage>
        <taxon>Eukaryota</taxon>
        <taxon>Fungi</taxon>
        <taxon>Dikarya</taxon>
        <taxon>Ascomycota</taxon>
        <taxon>Pezizomycotina</taxon>
        <taxon>Sordariomycetes</taxon>
        <taxon>Sordariomycetidae</taxon>
        <taxon>Diaporthales</taxon>
        <taxon>Cytosporaceae</taxon>
        <taxon>Cytospora</taxon>
    </lineage>
</organism>
<evidence type="ECO:0000313" key="1">
    <source>
        <dbReference type="EMBL" id="KUI73771.1"/>
    </source>
</evidence>
<protein>
    <submittedName>
        <fullName evidence="1">Uncharacterized protein</fullName>
    </submittedName>
</protein>
<dbReference type="EMBL" id="CM003108">
    <property type="protein sequence ID" value="KUI73771.1"/>
    <property type="molecule type" value="Genomic_DNA"/>
</dbReference>
<proteinExistence type="predicted"/>
<dbReference type="PANTHER" id="PTHR39166:SF1">
    <property type="entry name" value="BLL1166 PROTEIN"/>
    <property type="match status" value="1"/>
</dbReference>
<dbReference type="Pfam" id="PF06042">
    <property type="entry name" value="NTP_transf_6"/>
    <property type="match status" value="1"/>
</dbReference>
<dbReference type="Proteomes" id="UP000078559">
    <property type="component" value="Chromosome 11"/>
</dbReference>
<dbReference type="PANTHER" id="PTHR39166">
    <property type="entry name" value="BLL1166 PROTEIN"/>
    <property type="match status" value="1"/>
</dbReference>
<keyword evidence="2" id="KW-1185">Reference proteome</keyword>
<dbReference type="OrthoDB" id="3923682at2759"/>
<dbReference type="SMR" id="A0A194WBI2"/>
<dbReference type="AlphaFoldDB" id="A0A194WBI2"/>
<sequence length="251" mass="28087">MAVTATLFAPRSSSTTLPILPVTTKAANYNSLDGGLHSFRMQIDGPHTEEEATRFRIALERNTTLMEVLRRAATMNLPGWYLAAGALTQSVWNYVTDQDPENGIDDYDLIYCDNSDLSWEAEDAVIQAGAKLFEGLPSRVEIRNQARVHLWYQQKFGMPCPQHTSTEGAILTWLSGTALFGVRLLPNNDWKVFAPWGFTDILSLTVRPNPVSGTRTVYEQKAARWKGIWSGLKIIPWPDIEATKAAEELDE</sequence>
<name>A0A194WBI2_CYTMA</name>
<dbReference type="InterPro" id="IPR009267">
    <property type="entry name" value="NTP_transf_6"/>
</dbReference>
<accession>A0A194WBI2</accession>
<gene>
    <name evidence="1" type="ORF">VM1G_09168</name>
</gene>
<evidence type="ECO:0000313" key="2">
    <source>
        <dbReference type="Proteomes" id="UP000078559"/>
    </source>
</evidence>
<reference evidence="1" key="1">
    <citation type="submission" date="2014-12" db="EMBL/GenBank/DDBJ databases">
        <title>Genome Sequence of Valsa Canker Pathogens Uncovers a Specific Adaption of Colonization on Woody Bark.</title>
        <authorList>
            <person name="Yin Z."/>
            <person name="Liu H."/>
            <person name="Gao X."/>
            <person name="Li Z."/>
            <person name="Song N."/>
            <person name="Ke X."/>
            <person name="Dai Q."/>
            <person name="Wu Y."/>
            <person name="Sun Y."/>
            <person name="Xu J.-R."/>
            <person name="Kang Z.K."/>
            <person name="Wang L."/>
            <person name="Huang L."/>
        </authorList>
    </citation>
    <scope>NUCLEOTIDE SEQUENCE [LARGE SCALE GENOMIC DNA]</scope>
    <source>
        <strain evidence="1">03-8</strain>
    </source>
</reference>